<proteinExistence type="predicted"/>
<organism evidence="2 3">
    <name type="scientific">Handroanthus impetiginosus</name>
    <dbReference type="NCBI Taxonomy" id="429701"/>
    <lineage>
        <taxon>Eukaryota</taxon>
        <taxon>Viridiplantae</taxon>
        <taxon>Streptophyta</taxon>
        <taxon>Embryophyta</taxon>
        <taxon>Tracheophyta</taxon>
        <taxon>Spermatophyta</taxon>
        <taxon>Magnoliopsida</taxon>
        <taxon>eudicotyledons</taxon>
        <taxon>Gunneridae</taxon>
        <taxon>Pentapetalae</taxon>
        <taxon>asterids</taxon>
        <taxon>lamiids</taxon>
        <taxon>Lamiales</taxon>
        <taxon>Bignoniaceae</taxon>
        <taxon>Crescentiina</taxon>
        <taxon>Tabebuia alliance</taxon>
        <taxon>Handroanthus</taxon>
    </lineage>
</organism>
<sequence length="210" mass="23890">MQKNLNLVSDPSFLLNSNGNINIPSNHTRSFSPAFHLRVQKSFICAEKRTKRYGIGRSSKFMFQSAFAIASKLRILPEPVELILREFGGGNGGGNGFWNGFGWGEFDGWRRRRSTKLGMVGILVICGVGLWLGSGKELVLDFDTFLRGLGLILFGVSVHGWRRGIRDWILGFCCCAFLAGVVLKKGDFERWIRDFERLLKNGRRRRRRIF</sequence>
<dbReference type="Proteomes" id="UP000231279">
    <property type="component" value="Unassembled WGS sequence"/>
</dbReference>
<keyword evidence="1" id="KW-0812">Transmembrane</keyword>
<feature type="transmembrane region" description="Helical" evidence="1">
    <location>
        <begin position="117"/>
        <end position="133"/>
    </location>
</feature>
<name>A0A2G9HBN6_9LAMI</name>
<dbReference type="AlphaFoldDB" id="A0A2G9HBN6"/>
<reference evidence="3" key="1">
    <citation type="journal article" date="2018" name="Gigascience">
        <title>Genome assembly of the Pink Ipe (Handroanthus impetiginosus, Bignoniaceae), a highly valued, ecologically keystone Neotropical timber forest tree.</title>
        <authorList>
            <person name="Silva-Junior O.B."/>
            <person name="Grattapaglia D."/>
            <person name="Novaes E."/>
            <person name="Collevatti R.G."/>
        </authorList>
    </citation>
    <scope>NUCLEOTIDE SEQUENCE [LARGE SCALE GENOMIC DNA]</scope>
    <source>
        <strain evidence="3">cv. UFG-1</strain>
    </source>
</reference>
<evidence type="ECO:0000313" key="2">
    <source>
        <dbReference type="EMBL" id="PIN14945.1"/>
    </source>
</evidence>
<keyword evidence="3" id="KW-1185">Reference proteome</keyword>
<evidence type="ECO:0008006" key="4">
    <source>
        <dbReference type="Google" id="ProtNLM"/>
    </source>
</evidence>
<accession>A0A2G9HBN6</accession>
<protein>
    <recommendedName>
        <fullName evidence="4">Transmembrane protein</fullName>
    </recommendedName>
</protein>
<gene>
    <name evidence="2" type="ORF">CDL12_12420</name>
</gene>
<comment type="caution">
    <text evidence="2">The sequence shown here is derived from an EMBL/GenBank/DDBJ whole genome shotgun (WGS) entry which is preliminary data.</text>
</comment>
<evidence type="ECO:0000256" key="1">
    <source>
        <dbReference type="SAM" id="Phobius"/>
    </source>
</evidence>
<dbReference type="OrthoDB" id="1738566at2759"/>
<feature type="transmembrane region" description="Helical" evidence="1">
    <location>
        <begin position="168"/>
        <end position="186"/>
    </location>
</feature>
<keyword evidence="1" id="KW-1133">Transmembrane helix</keyword>
<evidence type="ECO:0000313" key="3">
    <source>
        <dbReference type="Proteomes" id="UP000231279"/>
    </source>
</evidence>
<dbReference type="EMBL" id="NKXS01002183">
    <property type="protein sequence ID" value="PIN14945.1"/>
    <property type="molecule type" value="Genomic_DNA"/>
</dbReference>
<keyword evidence="1" id="KW-0472">Membrane</keyword>